<dbReference type="EMBL" id="LR743510">
    <property type="protein sequence ID" value="CAA2136772.1"/>
    <property type="molecule type" value="Genomic_DNA"/>
</dbReference>
<geneLocation type="plasmid" evidence="1">
    <name>1</name>
</geneLocation>
<evidence type="ECO:0008006" key="4">
    <source>
        <dbReference type="Google" id="ProtNLM"/>
    </source>
</evidence>
<evidence type="ECO:0000313" key="1">
    <source>
        <dbReference type="EMBL" id="CAA2136772.1"/>
    </source>
</evidence>
<proteinExistence type="predicted"/>
<dbReference type="AlphaFoldDB" id="A0A679JV06"/>
<accession>A0A679JV06</accession>
<keyword evidence="3" id="KW-1185">Reference proteome</keyword>
<evidence type="ECO:0000313" key="2">
    <source>
        <dbReference type="EMBL" id="GJD41399.1"/>
    </source>
</evidence>
<dbReference type="Proteomes" id="UP001055307">
    <property type="component" value="Unassembled WGS sequence"/>
</dbReference>
<protein>
    <recommendedName>
        <fullName evidence="4">Polysaccharide pyruvyl transferase domain-containing protein</fullName>
    </recommendedName>
</protein>
<reference evidence="2" key="1">
    <citation type="journal article" date="2016" name="Front. Microbiol.">
        <title>Genome Sequence of the Piezophilic, Mesophilic Sulfate-Reducing Bacterium Desulfovibrio indicus J2T.</title>
        <authorList>
            <person name="Cao J."/>
            <person name="Maignien L."/>
            <person name="Shao Z."/>
            <person name="Alain K."/>
            <person name="Jebbar M."/>
        </authorList>
    </citation>
    <scope>NUCLEOTIDE SEQUENCE</scope>
    <source>
        <strain evidence="2">DSM 21893</strain>
    </source>
</reference>
<dbReference type="EMBL" id="BPQF01000022">
    <property type="protein sequence ID" value="GJD41399.1"/>
    <property type="molecule type" value="Genomic_DNA"/>
</dbReference>
<sequence>MPNVPETHKISINPHLLQEAMFRAAIEKLGADRISPISLRSVAFDEIEGVIGDIMNCEEIVSTSLHGVIVSHAYVIPCQSLRVTSDLENARDSFKIWDYKLLVGLDDPAFGVPPRFIDLKWLEACECVLLPSPIDTTALRAPFPFPG</sequence>
<name>A0A679JV06_9HYPH</name>
<reference evidence="2" key="3">
    <citation type="submission" date="2021-08" db="EMBL/GenBank/DDBJ databases">
        <authorList>
            <person name="Tani A."/>
            <person name="Ola A."/>
            <person name="Ogura Y."/>
            <person name="Katsura K."/>
            <person name="Hayashi T."/>
        </authorList>
    </citation>
    <scope>NUCLEOTIDE SEQUENCE</scope>
    <source>
        <strain evidence="2">DSM 21893</strain>
    </source>
</reference>
<gene>
    <name evidence="1" type="ORF">MBLL_00329</name>
    <name evidence="2" type="ORF">OICFNHDK_3882</name>
</gene>
<keyword evidence="1" id="KW-0614">Plasmid</keyword>
<organism evidence="1">
    <name type="scientific">Methylobacterium bullatum</name>
    <dbReference type="NCBI Taxonomy" id="570505"/>
    <lineage>
        <taxon>Bacteria</taxon>
        <taxon>Pseudomonadati</taxon>
        <taxon>Pseudomonadota</taxon>
        <taxon>Alphaproteobacteria</taxon>
        <taxon>Hyphomicrobiales</taxon>
        <taxon>Methylobacteriaceae</taxon>
        <taxon>Methylobacterium</taxon>
    </lineage>
</organism>
<reference evidence="1" key="2">
    <citation type="submission" date="2019-12" db="EMBL/GenBank/DDBJ databases">
        <authorList>
            <person name="Cremers G."/>
        </authorList>
    </citation>
    <scope>NUCLEOTIDE SEQUENCE</scope>
    <source>
        <strain evidence="1">Mbul2</strain>
        <plasmid evidence="1">1</plasmid>
    </source>
</reference>
<evidence type="ECO:0000313" key="3">
    <source>
        <dbReference type="Proteomes" id="UP001055307"/>
    </source>
</evidence>